<dbReference type="AlphaFoldDB" id="A0A6J4QV27"/>
<dbReference type="EMBL" id="CADCVH010000044">
    <property type="protein sequence ID" value="CAA9454387.1"/>
    <property type="molecule type" value="Genomic_DNA"/>
</dbReference>
<accession>A0A6J4QV27</accession>
<proteinExistence type="predicted"/>
<gene>
    <name evidence="2" type="ORF">AVDCRST_MAG02-1359</name>
</gene>
<feature type="non-terminal residue" evidence="2">
    <location>
        <position position="1"/>
    </location>
</feature>
<organism evidence="2">
    <name type="scientific">uncultured Rubrobacteraceae bacterium</name>
    <dbReference type="NCBI Taxonomy" id="349277"/>
    <lineage>
        <taxon>Bacteria</taxon>
        <taxon>Bacillati</taxon>
        <taxon>Actinomycetota</taxon>
        <taxon>Rubrobacteria</taxon>
        <taxon>Rubrobacterales</taxon>
        <taxon>Rubrobacteraceae</taxon>
        <taxon>environmental samples</taxon>
    </lineage>
</organism>
<evidence type="ECO:0000256" key="1">
    <source>
        <dbReference type="SAM" id="MobiDB-lite"/>
    </source>
</evidence>
<reference evidence="2" key="1">
    <citation type="submission" date="2020-02" db="EMBL/GenBank/DDBJ databases">
        <authorList>
            <person name="Meier V. D."/>
        </authorList>
    </citation>
    <scope>NUCLEOTIDE SEQUENCE</scope>
    <source>
        <strain evidence="2">AVDCRST_MAG02</strain>
    </source>
</reference>
<sequence length="66" mass="6853">GRVRSSSGKRAGPDRGRIPAGSQELRGVREKDPEPLAGEKQGEEPPHLRAGTAGSRPETPAARGGL</sequence>
<protein>
    <submittedName>
        <fullName evidence="2">Uncharacterized protein</fullName>
    </submittedName>
</protein>
<name>A0A6J4QV27_9ACTN</name>
<evidence type="ECO:0000313" key="2">
    <source>
        <dbReference type="EMBL" id="CAA9454387.1"/>
    </source>
</evidence>
<feature type="region of interest" description="Disordered" evidence="1">
    <location>
        <begin position="1"/>
        <end position="66"/>
    </location>
</feature>
<feature type="non-terminal residue" evidence="2">
    <location>
        <position position="66"/>
    </location>
</feature>